<feature type="transmembrane region" description="Helical" evidence="3">
    <location>
        <begin position="766"/>
        <end position="788"/>
    </location>
</feature>
<gene>
    <name evidence="6" type="ORF">BXYJ_LOCUS8043</name>
</gene>
<evidence type="ECO:0000259" key="5">
    <source>
        <dbReference type="PROSITE" id="PS50268"/>
    </source>
</evidence>
<dbReference type="PROSITE" id="PS01186">
    <property type="entry name" value="EGF_2"/>
    <property type="match status" value="1"/>
</dbReference>
<sequence length="1073" mass="120263">MGTVKIKWWLEMLTVAVMLITETLAFKQTDNTTEVYEIRIYENAPPGTKATLNEAFDRVLRDMKNCFAQLDSDVDWIEFDTSLLIFMTTKEVPSSAAPMQYGTLHLMCASNMMRSLTFSLHVTRRNRHPPKFSSDHYKFYAPVSLRPGLEVGRVVVTDNDPIIYNSQLQLTVIPMDSDPSLANYWALHKNGSLNVRKSMKSGLKLYKNYELKLVAFDYGSPQLFSVAKLTVIPVSVSAPRNVRVNIANRIYQIFEWDAPEFGVPQSIRIEIHRGNDVMHTFEVDGEENVALSRANFQVGPEYRVIVAAVDSNGHTPAEPYKFNLLEDDLLCRGRCADGGRPMCYYGREHKIVQFTDINGPHCLCYDGFSGHQCDVVEKCTAERSIETFGSVDWPSTAVNQSAAILCPYNADGTQLERKCTWDNTLARWENVSYNEVCKKQSSILVHLGVLANYVQRPDQTSAGFNAVQRFLDSILRFPAFQKNVTSSHFDEKIAEHTIQVLDSMLSKNLGDLPGNVTQSRIRLQTFLTNFGRRLPTPYSLESPQNGLQMRSQHWIAGAETFPTKMGDKCYIHLPRAVRSATTLFVCMKNNTIYSIPEATTTAQIPALVIESGDANDPLISGSDKTLIALRPMAPNYFQPSFNYTCAFFDQKFGGWSIDGVTVLSRNFEDGMVLCETTHFGVFTLLPEHLFNSKSDVINDVMNILPIVTSFVAVIVTMFLLLISICQKASDPALCVFLFMVLVVHSAHLFVLVAPNFFNIRHLDQPIYFALQFAMLSVGALIALINSSVYAKIVELESEFQEGAHTCVRIVLISLFAIILPSLSCFIVWSYNTPIFTHVITKQPVLHPLSVSFATSFLVPLILYMGIAMGYGAYAFYYGGRVVMATRYIERKENLLYDLSHAAGASVLVMLVFYGDAVLFFEKHGFLRNMIFSTLQLICTFLIFLFVGYIYRIETRFKRASSLFGQGSDDGHSAATASTGVGYRGSKENDLTKERLLDNQTEKSLSSASSPGQNGYPKNLVSEYGPNGFRTSALMKQEAGRQRPAVSFEPTLPDSRENSFLDERRGSQPLVSIV</sequence>
<keyword evidence="7" id="KW-1185">Reference proteome</keyword>
<dbReference type="AlphaFoldDB" id="A0A7I8XE55"/>
<evidence type="ECO:0000256" key="1">
    <source>
        <dbReference type="PROSITE-ProRule" id="PRU00043"/>
    </source>
</evidence>
<dbReference type="InterPro" id="IPR002126">
    <property type="entry name" value="Cadherin-like_dom"/>
</dbReference>
<keyword evidence="1" id="KW-0106">Calcium</keyword>
<dbReference type="EMBL" id="CAJFDI010000004">
    <property type="protein sequence ID" value="CAD5224437.1"/>
    <property type="molecule type" value="Genomic_DNA"/>
</dbReference>
<dbReference type="SUPFAM" id="SSF49313">
    <property type="entry name" value="Cadherin-like"/>
    <property type="match status" value="1"/>
</dbReference>
<feature type="transmembrane region" description="Helical" evidence="3">
    <location>
        <begin position="703"/>
        <end position="725"/>
    </location>
</feature>
<comment type="caution">
    <text evidence="6">The sequence shown here is derived from an EMBL/GenBank/DDBJ whole genome shotgun (WGS) entry which is preliminary data.</text>
</comment>
<feature type="transmembrane region" description="Helical" evidence="3">
    <location>
        <begin position="850"/>
        <end position="873"/>
    </location>
</feature>
<accession>A0A7I8XE55</accession>
<feature type="transmembrane region" description="Helical" evidence="3">
    <location>
        <begin position="809"/>
        <end position="830"/>
    </location>
</feature>
<feature type="region of interest" description="Disordered" evidence="2">
    <location>
        <begin position="999"/>
        <end position="1020"/>
    </location>
</feature>
<proteinExistence type="predicted"/>
<name>A0A7I8XE55_BURXY</name>
<keyword evidence="3" id="KW-0472">Membrane</keyword>
<keyword evidence="3" id="KW-1133">Transmembrane helix</keyword>
<dbReference type="InterPro" id="IPR015919">
    <property type="entry name" value="Cadherin-like_sf"/>
</dbReference>
<dbReference type="GO" id="GO:0005509">
    <property type="term" value="F:calcium ion binding"/>
    <property type="evidence" value="ECO:0007669"/>
    <property type="project" value="UniProtKB-UniRule"/>
</dbReference>
<feature type="signal peptide" evidence="4">
    <location>
        <begin position="1"/>
        <end position="25"/>
    </location>
</feature>
<dbReference type="GO" id="GO:0004930">
    <property type="term" value="F:G protein-coupled receptor activity"/>
    <property type="evidence" value="ECO:0007669"/>
    <property type="project" value="InterPro"/>
</dbReference>
<keyword evidence="4" id="KW-0732">Signal</keyword>
<dbReference type="GO" id="GO:0009653">
    <property type="term" value="P:anatomical structure morphogenesis"/>
    <property type="evidence" value="ECO:0007669"/>
    <property type="project" value="UniProtKB-ARBA"/>
</dbReference>
<dbReference type="InterPro" id="IPR036445">
    <property type="entry name" value="GPCR_2_extracell_dom_sf"/>
</dbReference>
<feature type="region of interest" description="Disordered" evidence="2">
    <location>
        <begin position="964"/>
        <end position="985"/>
    </location>
</feature>
<evidence type="ECO:0000256" key="2">
    <source>
        <dbReference type="SAM" id="MobiDB-lite"/>
    </source>
</evidence>
<feature type="region of interest" description="Disordered" evidence="2">
    <location>
        <begin position="1035"/>
        <end position="1073"/>
    </location>
</feature>
<feature type="transmembrane region" description="Helical" evidence="3">
    <location>
        <begin position="732"/>
        <end position="754"/>
    </location>
</feature>
<feature type="transmembrane region" description="Helical" evidence="3">
    <location>
        <begin position="894"/>
        <end position="913"/>
    </location>
</feature>
<dbReference type="InterPro" id="IPR000742">
    <property type="entry name" value="EGF"/>
</dbReference>
<reference evidence="6" key="1">
    <citation type="submission" date="2020-09" db="EMBL/GenBank/DDBJ databases">
        <authorList>
            <person name="Kikuchi T."/>
        </authorList>
    </citation>
    <scope>NUCLEOTIDE SEQUENCE</scope>
    <source>
        <strain evidence="6">Ka4C1</strain>
    </source>
</reference>
<feature type="transmembrane region" description="Helical" evidence="3">
    <location>
        <begin position="925"/>
        <end position="950"/>
    </location>
</feature>
<feature type="compositionally biased region" description="Basic and acidic residues" evidence="2">
    <location>
        <begin position="1053"/>
        <end position="1065"/>
    </location>
</feature>
<dbReference type="Gene3D" id="4.10.1240.10">
    <property type="entry name" value="GPCR, family 2, extracellular hormone receptor domain"/>
    <property type="match status" value="1"/>
</dbReference>
<keyword evidence="3" id="KW-0812">Transmembrane</keyword>
<dbReference type="EMBL" id="CAJFCV020000004">
    <property type="protein sequence ID" value="CAG9113199.1"/>
    <property type="molecule type" value="Genomic_DNA"/>
</dbReference>
<feature type="compositionally biased region" description="Polar residues" evidence="2">
    <location>
        <begin position="1001"/>
        <end position="1012"/>
    </location>
</feature>
<dbReference type="CDD" id="cd11304">
    <property type="entry name" value="Cadherin_repeat"/>
    <property type="match status" value="1"/>
</dbReference>
<feature type="chain" id="PRO_5036204503" evidence="4">
    <location>
        <begin position="26"/>
        <end position="1073"/>
    </location>
</feature>
<dbReference type="Gene3D" id="2.60.40.60">
    <property type="entry name" value="Cadherins"/>
    <property type="match status" value="1"/>
</dbReference>
<dbReference type="GO" id="GO:0007156">
    <property type="term" value="P:homophilic cell adhesion via plasma membrane adhesion molecules"/>
    <property type="evidence" value="ECO:0007669"/>
    <property type="project" value="InterPro"/>
</dbReference>
<dbReference type="Proteomes" id="UP000659654">
    <property type="component" value="Unassembled WGS sequence"/>
</dbReference>
<evidence type="ECO:0000313" key="7">
    <source>
        <dbReference type="Proteomes" id="UP000659654"/>
    </source>
</evidence>
<evidence type="ECO:0000313" key="6">
    <source>
        <dbReference type="EMBL" id="CAD5224437.1"/>
    </source>
</evidence>
<protein>
    <submittedName>
        <fullName evidence="6">(pine wood nematode) hypothetical protein</fullName>
    </submittedName>
</protein>
<organism evidence="6 7">
    <name type="scientific">Bursaphelenchus xylophilus</name>
    <name type="common">Pinewood nematode worm</name>
    <name type="synonym">Aphelenchoides xylophilus</name>
    <dbReference type="NCBI Taxonomy" id="6326"/>
    <lineage>
        <taxon>Eukaryota</taxon>
        <taxon>Metazoa</taxon>
        <taxon>Ecdysozoa</taxon>
        <taxon>Nematoda</taxon>
        <taxon>Chromadorea</taxon>
        <taxon>Rhabditida</taxon>
        <taxon>Tylenchina</taxon>
        <taxon>Tylenchomorpha</taxon>
        <taxon>Aphelenchoidea</taxon>
        <taxon>Aphelenchoididae</taxon>
        <taxon>Bursaphelenchus</taxon>
    </lineage>
</organism>
<dbReference type="GO" id="GO:0016020">
    <property type="term" value="C:membrane"/>
    <property type="evidence" value="ECO:0007669"/>
    <property type="project" value="InterPro"/>
</dbReference>
<feature type="domain" description="Cadherin" evidence="5">
    <location>
        <begin position="133"/>
        <end position="261"/>
    </location>
</feature>
<evidence type="ECO:0000256" key="3">
    <source>
        <dbReference type="SAM" id="Phobius"/>
    </source>
</evidence>
<dbReference type="PROSITE" id="PS50268">
    <property type="entry name" value="CADHERIN_2"/>
    <property type="match status" value="1"/>
</dbReference>
<dbReference type="Proteomes" id="UP000582659">
    <property type="component" value="Unassembled WGS sequence"/>
</dbReference>
<evidence type="ECO:0000256" key="4">
    <source>
        <dbReference type="SAM" id="SignalP"/>
    </source>
</evidence>
<dbReference type="OrthoDB" id="5795156at2759"/>